<proteinExistence type="predicted"/>
<dbReference type="KEGG" id="ark:D6B99_10925"/>
<gene>
    <name evidence="1" type="ORF">D6B99_10925</name>
</gene>
<evidence type="ECO:0000313" key="1">
    <source>
        <dbReference type="EMBL" id="AYD48056.1"/>
    </source>
</evidence>
<organism evidence="1 2">
    <name type="scientific">Arachidicoccus soli</name>
    <dbReference type="NCBI Taxonomy" id="2341117"/>
    <lineage>
        <taxon>Bacteria</taxon>
        <taxon>Pseudomonadati</taxon>
        <taxon>Bacteroidota</taxon>
        <taxon>Chitinophagia</taxon>
        <taxon>Chitinophagales</taxon>
        <taxon>Chitinophagaceae</taxon>
        <taxon>Arachidicoccus</taxon>
    </lineage>
</organism>
<evidence type="ECO:0000313" key="2">
    <source>
        <dbReference type="Proteomes" id="UP000266118"/>
    </source>
</evidence>
<dbReference type="AlphaFoldDB" id="A0A386HR61"/>
<dbReference type="EMBL" id="CP032489">
    <property type="protein sequence ID" value="AYD48056.1"/>
    <property type="molecule type" value="Genomic_DNA"/>
</dbReference>
<dbReference type="RefSeq" id="WP_119988171.1">
    <property type="nucleotide sequence ID" value="NZ_CP032489.1"/>
</dbReference>
<dbReference type="OrthoDB" id="8546611at2"/>
<name>A0A386HR61_9BACT</name>
<keyword evidence="2" id="KW-1185">Reference proteome</keyword>
<accession>A0A386HR61</accession>
<sequence>MILEQQYDYRPVTPWGGMQEMKMLLEKTDIRSKLEGLPLPISNSNYSISTLDIIESFWVSLWIGCFRFSHTAVVRMDEVINLL</sequence>
<dbReference type="Proteomes" id="UP000266118">
    <property type="component" value="Chromosome"/>
</dbReference>
<reference evidence="1 2" key="1">
    <citation type="submission" date="2018-09" db="EMBL/GenBank/DDBJ databases">
        <title>Arachidicoccus sp. nov., a bacterium isolated from soil.</title>
        <authorList>
            <person name="Weon H.-Y."/>
            <person name="Kwon S.-W."/>
            <person name="Lee S.A."/>
        </authorList>
    </citation>
    <scope>NUCLEOTIDE SEQUENCE [LARGE SCALE GENOMIC DNA]</scope>
    <source>
        <strain evidence="1 2">KIS59-12</strain>
    </source>
</reference>
<protein>
    <submittedName>
        <fullName evidence="1">Uncharacterized protein</fullName>
    </submittedName>
</protein>